<dbReference type="PANTHER" id="PTHR30576">
    <property type="entry name" value="COLANIC BIOSYNTHESIS UDP-GLUCOSE LIPID CARRIER TRANSFERASE"/>
    <property type="match status" value="1"/>
</dbReference>
<feature type="transmembrane region" description="Helical" evidence="3">
    <location>
        <begin position="21"/>
        <end position="42"/>
    </location>
</feature>
<keyword evidence="3" id="KW-0472">Membrane</keyword>
<dbReference type="AlphaFoldDB" id="A0A7I9VIS7"/>
<dbReference type="InterPro" id="IPR003362">
    <property type="entry name" value="Bact_transf"/>
</dbReference>
<proteinExistence type="inferred from homology"/>
<evidence type="ECO:0000259" key="4">
    <source>
        <dbReference type="Pfam" id="PF02397"/>
    </source>
</evidence>
<comment type="similarity">
    <text evidence="1">Belongs to the bacterial sugar transferase family.</text>
</comment>
<dbReference type="Pfam" id="PF02397">
    <property type="entry name" value="Bac_transf"/>
    <property type="match status" value="1"/>
</dbReference>
<dbReference type="EMBL" id="BJTG01000002">
    <property type="protein sequence ID" value="GEJ56253.1"/>
    <property type="molecule type" value="Genomic_DNA"/>
</dbReference>
<gene>
    <name evidence="5" type="ORF">AMYX_09940</name>
</gene>
<dbReference type="Proteomes" id="UP000503640">
    <property type="component" value="Unassembled WGS sequence"/>
</dbReference>
<dbReference type="RefSeq" id="WP_176063554.1">
    <property type="nucleotide sequence ID" value="NZ_BJTG01000002.1"/>
</dbReference>
<sequence length="221" mass="24687">MPADRERGRGAQLAVKRALDVAGSALLLAALSPVMLLVAAAVRADSRGGAIFRQQRAGRGGRLFTMYKFRTMVEGAERSPLGSYCYRDDPRITRAGRLLRRTSLDELPQLVNVLKGDMSFVGPRPDLPHHAERYDARQRGRLDMRPGITGWAQVNGRNGISWPARIELDLAYVHGWSLWRDLQVVARTVKVVLAREGTELPRKLGEPTGERPWPEQKRDAS</sequence>
<keyword evidence="3" id="KW-1133">Transmembrane helix</keyword>
<protein>
    <recommendedName>
        <fullName evidence="4">Bacterial sugar transferase domain-containing protein</fullName>
    </recommendedName>
</protein>
<keyword evidence="3" id="KW-0812">Transmembrane</keyword>
<evidence type="ECO:0000313" key="5">
    <source>
        <dbReference type="EMBL" id="GEJ56253.1"/>
    </source>
</evidence>
<feature type="region of interest" description="Disordered" evidence="2">
    <location>
        <begin position="202"/>
        <end position="221"/>
    </location>
</feature>
<dbReference type="GO" id="GO:0016780">
    <property type="term" value="F:phosphotransferase activity, for other substituted phosphate groups"/>
    <property type="evidence" value="ECO:0007669"/>
    <property type="project" value="TreeGrafter"/>
</dbReference>
<comment type="caution">
    <text evidence="5">The sequence shown here is derived from an EMBL/GenBank/DDBJ whole genome shotgun (WGS) entry which is preliminary data.</text>
</comment>
<accession>A0A7I9VIS7</accession>
<evidence type="ECO:0000256" key="2">
    <source>
        <dbReference type="SAM" id="MobiDB-lite"/>
    </source>
</evidence>
<evidence type="ECO:0000256" key="1">
    <source>
        <dbReference type="ARBA" id="ARBA00006464"/>
    </source>
</evidence>
<reference evidence="6" key="1">
    <citation type="journal article" date="2020" name="Appl. Environ. Microbiol.">
        <title>Diazotrophic Anaeromyxobacter Isolates from Soils.</title>
        <authorList>
            <person name="Masuda Y."/>
            <person name="Yamanaka H."/>
            <person name="Xu Z.X."/>
            <person name="Shiratori Y."/>
            <person name="Aono T."/>
            <person name="Amachi S."/>
            <person name="Senoo K."/>
            <person name="Itoh H."/>
        </authorList>
    </citation>
    <scope>NUCLEOTIDE SEQUENCE [LARGE SCALE GENOMIC DNA]</scope>
    <source>
        <strain evidence="6">R267</strain>
    </source>
</reference>
<feature type="domain" description="Bacterial sugar transferase" evidence="4">
    <location>
        <begin position="16"/>
        <end position="193"/>
    </location>
</feature>
<keyword evidence="6" id="KW-1185">Reference proteome</keyword>
<evidence type="ECO:0000256" key="3">
    <source>
        <dbReference type="SAM" id="Phobius"/>
    </source>
</evidence>
<organism evidence="5 6">
    <name type="scientific">Anaeromyxobacter diazotrophicus</name>
    <dbReference type="NCBI Taxonomy" id="2590199"/>
    <lineage>
        <taxon>Bacteria</taxon>
        <taxon>Pseudomonadati</taxon>
        <taxon>Myxococcota</taxon>
        <taxon>Myxococcia</taxon>
        <taxon>Myxococcales</taxon>
        <taxon>Cystobacterineae</taxon>
        <taxon>Anaeromyxobacteraceae</taxon>
        <taxon>Anaeromyxobacter</taxon>
    </lineage>
</organism>
<name>A0A7I9VIS7_9BACT</name>
<dbReference type="PANTHER" id="PTHR30576:SF0">
    <property type="entry name" value="UNDECAPRENYL-PHOSPHATE N-ACETYLGALACTOSAMINYL 1-PHOSPHATE TRANSFERASE-RELATED"/>
    <property type="match status" value="1"/>
</dbReference>
<evidence type="ECO:0000313" key="6">
    <source>
        <dbReference type="Proteomes" id="UP000503640"/>
    </source>
</evidence>